<feature type="transmembrane region" description="Helical" evidence="1">
    <location>
        <begin position="6"/>
        <end position="24"/>
    </location>
</feature>
<evidence type="ECO:0000313" key="3">
    <source>
        <dbReference type="Proteomes" id="UP001149954"/>
    </source>
</evidence>
<protein>
    <submittedName>
        <fullName evidence="2">Uncharacterized protein</fullName>
    </submittedName>
</protein>
<reference evidence="2" key="1">
    <citation type="submission" date="2022-12" db="EMBL/GenBank/DDBJ databases">
        <authorList>
            <person name="Petersen C."/>
        </authorList>
    </citation>
    <scope>NUCLEOTIDE SEQUENCE</scope>
    <source>
        <strain evidence="2">IBT 29495</strain>
    </source>
</reference>
<proteinExistence type="predicted"/>
<gene>
    <name evidence="2" type="ORF">N7463_007503</name>
</gene>
<evidence type="ECO:0000256" key="1">
    <source>
        <dbReference type="SAM" id="Phobius"/>
    </source>
</evidence>
<dbReference type="Proteomes" id="UP001149954">
    <property type="component" value="Unassembled WGS sequence"/>
</dbReference>
<organism evidence="2 3">
    <name type="scientific">Penicillium fimorum</name>
    <dbReference type="NCBI Taxonomy" id="1882269"/>
    <lineage>
        <taxon>Eukaryota</taxon>
        <taxon>Fungi</taxon>
        <taxon>Dikarya</taxon>
        <taxon>Ascomycota</taxon>
        <taxon>Pezizomycotina</taxon>
        <taxon>Eurotiomycetes</taxon>
        <taxon>Eurotiomycetidae</taxon>
        <taxon>Eurotiales</taxon>
        <taxon>Aspergillaceae</taxon>
        <taxon>Penicillium</taxon>
    </lineage>
</organism>
<dbReference type="EMBL" id="JAPWDS010000003">
    <property type="protein sequence ID" value="KAJ5504629.1"/>
    <property type="molecule type" value="Genomic_DNA"/>
</dbReference>
<dbReference type="AlphaFoldDB" id="A0A9W9XWS6"/>
<keyword evidence="1" id="KW-1133">Transmembrane helix</keyword>
<keyword evidence="1" id="KW-0472">Membrane</keyword>
<name>A0A9W9XWS6_9EURO</name>
<sequence>MAQYIIGFIMVAVSTVVDITLGLLDNWTFEVECRRTTGRSLSQASVCECHAAHRGTATSALSDDA</sequence>
<comment type="caution">
    <text evidence="2">The sequence shown here is derived from an EMBL/GenBank/DDBJ whole genome shotgun (WGS) entry which is preliminary data.</text>
</comment>
<keyword evidence="1" id="KW-0812">Transmembrane</keyword>
<reference evidence="2" key="2">
    <citation type="journal article" date="2023" name="IMA Fungus">
        <title>Comparative genomic study of the Penicillium genus elucidates a diverse pangenome and 15 lateral gene transfer events.</title>
        <authorList>
            <person name="Petersen C."/>
            <person name="Sorensen T."/>
            <person name="Nielsen M.R."/>
            <person name="Sondergaard T.E."/>
            <person name="Sorensen J.L."/>
            <person name="Fitzpatrick D.A."/>
            <person name="Frisvad J.C."/>
            <person name="Nielsen K.L."/>
        </authorList>
    </citation>
    <scope>NUCLEOTIDE SEQUENCE</scope>
    <source>
        <strain evidence="2">IBT 29495</strain>
    </source>
</reference>
<keyword evidence="3" id="KW-1185">Reference proteome</keyword>
<accession>A0A9W9XWS6</accession>
<evidence type="ECO:0000313" key="2">
    <source>
        <dbReference type="EMBL" id="KAJ5504629.1"/>
    </source>
</evidence>